<dbReference type="GO" id="GO:0022857">
    <property type="term" value="F:transmembrane transporter activity"/>
    <property type="evidence" value="ECO:0007669"/>
    <property type="project" value="TreeGrafter"/>
</dbReference>
<evidence type="ECO:0000256" key="7">
    <source>
        <dbReference type="SAM" id="Phobius"/>
    </source>
</evidence>
<feature type="transmembrane region" description="Helical" evidence="7">
    <location>
        <begin position="21"/>
        <end position="42"/>
    </location>
</feature>
<accession>A0A8J3GG57</accession>
<reference evidence="10" key="2">
    <citation type="submission" date="2020-09" db="EMBL/GenBank/DDBJ databases">
        <authorList>
            <person name="Sun Q."/>
            <person name="Kim S."/>
        </authorList>
    </citation>
    <scope>NUCLEOTIDE SEQUENCE</scope>
    <source>
        <strain evidence="10">KCTC 12870</strain>
    </source>
</reference>
<dbReference type="RefSeq" id="WP_189516805.1">
    <property type="nucleotide sequence ID" value="NZ_BMXG01000025.1"/>
</dbReference>
<sequence length="407" mass="44515">MIIGSAIIHGVREIGTHKFRSLLSMIGIILGVAALVAMVGVVEGMMSGFRKTFEGTGGIEKLEIERAEPPMEQEAIAHRSPKRTMKDYYALQAAVPSARRVSAEKNVDWSRLQSDTKREWVRMRGTTPETFEIERFSTLPGGRLISDWDVEQRNRVIVLANRNARTLFGNAADALGKTVSTRGIVFTVIGVLEPDDTGSWSRSRVAFIPISTAIHYFAEPDDDTIQDLGLQAERMEDIPVLTDQIERTLLVTHRGIKDFAVETRTEELEEFQKLERSFVYSLGGVAAITLLVGGIGIANVMLASISERIREIGIRKAVGARGGDIFIQFVAEALVISVIGGLLGIIASVGLVELLRSVMPEDTGHVALSAKAMGWGFLFSMIVGFCSGVFPAIKAARLPVIDALRYE</sequence>
<organism evidence="10 11">
    <name type="scientific">Cerasicoccus arenae</name>
    <dbReference type="NCBI Taxonomy" id="424488"/>
    <lineage>
        <taxon>Bacteria</taxon>
        <taxon>Pseudomonadati</taxon>
        <taxon>Verrucomicrobiota</taxon>
        <taxon>Opitutia</taxon>
        <taxon>Puniceicoccales</taxon>
        <taxon>Cerasicoccaceae</taxon>
        <taxon>Cerasicoccus</taxon>
    </lineage>
</organism>
<keyword evidence="2" id="KW-1003">Cell membrane</keyword>
<dbReference type="InterPro" id="IPR003838">
    <property type="entry name" value="ABC3_permease_C"/>
</dbReference>
<keyword evidence="4 7" id="KW-1133">Transmembrane helix</keyword>
<evidence type="ECO:0000259" key="9">
    <source>
        <dbReference type="Pfam" id="PF12704"/>
    </source>
</evidence>
<gene>
    <name evidence="10" type="ORF">GCM10007047_30560</name>
</gene>
<evidence type="ECO:0000256" key="4">
    <source>
        <dbReference type="ARBA" id="ARBA00022989"/>
    </source>
</evidence>
<reference evidence="10" key="1">
    <citation type="journal article" date="2014" name="Int. J. Syst. Evol. Microbiol.">
        <title>Complete genome sequence of Corynebacterium casei LMG S-19264T (=DSM 44701T), isolated from a smear-ripened cheese.</title>
        <authorList>
            <consortium name="US DOE Joint Genome Institute (JGI-PGF)"/>
            <person name="Walter F."/>
            <person name="Albersmeier A."/>
            <person name="Kalinowski J."/>
            <person name="Ruckert C."/>
        </authorList>
    </citation>
    <scope>NUCLEOTIDE SEQUENCE</scope>
    <source>
        <strain evidence="10">KCTC 12870</strain>
    </source>
</reference>
<name>A0A8J3GG57_9BACT</name>
<evidence type="ECO:0000256" key="3">
    <source>
        <dbReference type="ARBA" id="ARBA00022692"/>
    </source>
</evidence>
<evidence type="ECO:0000256" key="5">
    <source>
        <dbReference type="ARBA" id="ARBA00023136"/>
    </source>
</evidence>
<keyword evidence="5 7" id="KW-0472">Membrane</keyword>
<feature type="domain" description="ABC3 transporter permease C-terminal" evidence="8">
    <location>
        <begin position="285"/>
        <end position="399"/>
    </location>
</feature>
<feature type="transmembrane region" description="Helical" evidence="7">
    <location>
        <begin position="326"/>
        <end position="352"/>
    </location>
</feature>
<keyword evidence="3 7" id="KW-0812">Transmembrane</keyword>
<feature type="domain" description="MacB-like periplasmic core" evidence="9">
    <location>
        <begin position="21"/>
        <end position="247"/>
    </location>
</feature>
<dbReference type="PANTHER" id="PTHR30572:SF4">
    <property type="entry name" value="ABC TRANSPORTER PERMEASE YTRF"/>
    <property type="match status" value="1"/>
</dbReference>
<comment type="similarity">
    <text evidence="6">Belongs to the ABC-4 integral membrane protein family.</text>
</comment>
<evidence type="ECO:0000313" key="11">
    <source>
        <dbReference type="Proteomes" id="UP000642829"/>
    </source>
</evidence>
<evidence type="ECO:0000259" key="8">
    <source>
        <dbReference type="Pfam" id="PF02687"/>
    </source>
</evidence>
<evidence type="ECO:0000256" key="2">
    <source>
        <dbReference type="ARBA" id="ARBA00022475"/>
    </source>
</evidence>
<keyword evidence="11" id="KW-1185">Reference proteome</keyword>
<dbReference type="Pfam" id="PF12704">
    <property type="entry name" value="MacB_PCD"/>
    <property type="match status" value="1"/>
</dbReference>
<dbReference type="AlphaFoldDB" id="A0A8J3GG57"/>
<proteinExistence type="inferred from homology"/>
<dbReference type="Pfam" id="PF02687">
    <property type="entry name" value="FtsX"/>
    <property type="match status" value="1"/>
</dbReference>
<comment type="caution">
    <text evidence="10">The sequence shown here is derived from an EMBL/GenBank/DDBJ whole genome shotgun (WGS) entry which is preliminary data.</text>
</comment>
<comment type="subcellular location">
    <subcellularLocation>
        <location evidence="1">Cell membrane</location>
        <topology evidence="1">Multi-pass membrane protein</topology>
    </subcellularLocation>
</comment>
<dbReference type="EMBL" id="BMXG01000025">
    <property type="protein sequence ID" value="GHC11146.1"/>
    <property type="molecule type" value="Genomic_DNA"/>
</dbReference>
<evidence type="ECO:0000256" key="1">
    <source>
        <dbReference type="ARBA" id="ARBA00004651"/>
    </source>
</evidence>
<feature type="transmembrane region" description="Helical" evidence="7">
    <location>
        <begin position="278"/>
        <end position="305"/>
    </location>
</feature>
<evidence type="ECO:0000313" key="10">
    <source>
        <dbReference type="EMBL" id="GHC11146.1"/>
    </source>
</evidence>
<dbReference type="PANTHER" id="PTHR30572">
    <property type="entry name" value="MEMBRANE COMPONENT OF TRANSPORTER-RELATED"/>
    <property type="match status" value="1"/>
</dbReference>
<dbReference type="Proteomes" id="UP000642829">
    <property type="component" value="Unassembled WGS sequence"/>
</dbReference>
<dbReference type="InterPro" id="IPR050250">
    <property type="entry name" value="Macrolide_Exporter_MacB"/>
</dbReference>
<evidence type="ECO:0000256" key="6">
    <source>
        <dbReference type="ARBA" id="ARBA00038076"/>
    </source>
</evidence>
<dbReference type="GO" id="GO:0005886">
    <property type="term" value="C:plasma membrane"/>
    <property type="evidence" value="ECO:0007669"/>
    <property type="project" value="UniProtKB-SubCell"/>
</dbReference>
<dbReference type="InterPro" id="IPR025857">
    <property type="entry name" value="MacB_PCD"/>
</dbReference>
<feature type="transmembrane region" description="Helical" evidence="7">
    <location>
        <begin position="372"/>
        <end position="393"/>
    </location>
</feature>
<protein>
    <submittedName>
        <fullName evidence="10">Multidrug ABC transporter substrate-binding protein</fullName>
    </submittedName>
</protein>